<accession>A0A2T2X336</accession>
<gene>
    <name evidence="1" type="ORF">C7B43_09520</name>
</gene>
<dbReference type="InterPro" id="IPR025101">
    <property type="entry name" value="DUF4012"/>
</dbReference>
<proteinExistence type="predicted"/>
<dbReference type="AlphaFoldDB" id="A0A2T2X336"/>
<evidence type="ECO:0000313" key="1">
    <source>
        <dbReference type="EMBL" id="PSR28911.1"/>
    </source>
</evidence>
<dbReference type="Proteomes" id="UP000242699">
    <property type="component" value="Unassembled WGS sequence"/>
</dbReference>
<protein>
    <recommendedName>
        <fullName evidence="3">DUF4012 domain-containing protein</fullName>
    </recommendedName>
</protein>
<dbReference type="Pfam" id="PF13196">
    <property type="entry name" value="DUF4012"/>
    <property type="match status" value="1"/>
</dbReference>
<name>A0A2T2X336_9FIRM</name>
<reference evidence="1 2" key="1">
    <citation type="journal article" date="2014" name="BMC Genomics">
        <title>Comparison of environmental and isolate Sulfobacillus genomes reveals diverse carbon, sulfur, nitrogen, and hydrogen metabolisms.</title>
        <authorList>
            <person name="Justice N.B."/>
            <person name="Norman A."/>
            <person name="Brown C.T."/>
            <person name="Singh A."/>
            <person name="Thomas B.C."/>
            <person name="Banfield J.F."/>
        </authorList>
    </citation>
    <scope>NUCLEOTIDE SEQUENCE [LARGE SCALE GENOMIC DNA]</scope>
    <source>
        <strain evidence="1">AMDSBA1</strain>
    </source>
</reference>
<evidence type="ECO:0008006" key="3">
    <source>
        <dbReference type="Google" id="ProtNLM"/>
    </source>
</evidence>
<organism evidence="1 2">
    <name type="scientific">Sulfobacillus benefaciens</name>
    <dbReference type="NCBI Taxonomy" id="453960"/>
    <lineage>
        <taxon>Bacteria</taxon>
        <taxon>Bacillati</taxon>
        <taxon>Bacillota</taxon>
        <taxon>Clostridia</taxon>
        <taxon>Eubacteriales</taxon>
        <taxon>Clostridiales Family XVII. Incertae Sedis</taxon>
        <taxon>Sulfobacillus</taxon>
    </lineage>
</organism>
<dbReference type="EMBL" id="PXYT01000018">
    <property type="protein sequence ID" value="PSR28911.1"/>
    <property type="molecule type" value="Genomic_DNA"/>
</dbReference>
<dbReference type="PROSITE" id="PS51257">
    <property type="entry name" value="PROKAR_LIPOPROTEIN"/>
    <property type="match status" value="1"/>
</dbReference>
<comment type="caution">
    <text evidence="1">The sequence shown here is derived from an EMBL/GenBank/DDBJ whole genome shotgun (WGS) entry which is preliminary data.</text>
</comment>
<evidence type="ECO:0000313" key="2">
    <source>
        <dbReference type="Proteomes" id="UP000242699"/>
    </source>
</evidence>
<sequence length="629" mass="70590">MPHRSSSSLPRTRRIRLLRWIVLTLVALFAACLADAGIGLDRGYQGYQQIRRAESLIKNDVSRHQIDHFPAALQDLRAGLQNLRTALNWMPYLRYVAYRNIGQQYQNLGYAVTAGQYINLALVEMHPAIQKCAPLLGLRNLSRNGSRDMARPVTGKTLVQSLLRILPVVSPSLQHSLPYWQQADKLIGQIKWKAFQGTLGGARTARFETDSKFFTQFAGMIPVILHSSQVLKQALGIPVPQRYLILFQNSGELRPTGGFITAYSLVTLHNGRIGAISSHDIYSLQNLITYRPSAPPILHYVYTMHWHLRDANIFPNLPTSALAINRFYSSIKNPGFPPVNGMIFVNTWLVDDLLKITGPLTMPSAYHHVVITAQNANTEMEVIAEHSGLPSSTRKAFIGVMMQNLFARTMASSGSQTLRVLHVIGEGLTQKSLMLWFRNPQAERLAAQHNWAGTITTHEPSDYLEVVDMNLGGHKDNFFLHETVKVTIRIQNHRALETDTVSWFTSALDNGWLVVPYQSYVRIYVPLGSQMVSIVHGNGPLFDYNNLVVDKTVLGRHVSLPGRTSPSQPLKRGSLSMTYRLPKNLPLTSLQIQKQPGIPSETFIISFGSYHRTFTVSHDMDIPLPPYHP</sequence>